<dbReference type="EMBL" id="JAJFAZ020000003">
    <property type="protein sequence ID" value="KAI5339308.1"/>
    <property type="molecule type" value="Genomic_DNA"/>
</dbReference>
<feature type="transmembrane region" description="Helical" evidence="2">
    <location>
        <begin position="21"/>
        <end position="47"/>
    </location>
</feature>
<accession>A0AAD4ZBS0</accession>
<sequence length="297" mass="33061">MCGGQSRVEKMWRVENGEEERASGIFLGLLTVVGAGFPVGMSLRFLLDPSCPTCINTGLLFTLSHTANLTSLLSSLKKILENFLLLVEESSCRASQNDWSGGGHWWLLSDDQEEIGGLPTAEDVERWKQDGSNPDDLPAAQEECSVEPPQRGRLMSRYCPLWAGPTLPSRICSWELTEQLPRVVTHPGIALASNSLNFGVPTNPKPVSSQEASHYFDARFDFSEQWFLFFPYLIKYKEKETRFVLSVKMVSQQQTKDSGSKKLGIVAPQDKSSKEMKSSKKMKFASSSAETKPDNNL</sequence>
<evidence type="ECO:0000313" key="4">
    <source>
        <dbReference type="Proteomes" id="UP001054821"/>
    </source>
</evidence>
<dbReference type="AlphaFoldDB" id="A0AAD4ZBS0"/>
<keyword evidence="2" id="KW-0812">Transmembrane</keyword>
<evidence type="ECO:0000256" key="1">
    <source>
        <dbReference type="SAM" id="MobiDB-lite"/>
    </source>
</evidence>
<comment type="caution">
    <text evidence="3">The sequence shown here is derived from an EMBL/GenBank/DDBJ whole genome shotgun (WGS) entry which is preliminary data.</text>
</comment>
<feature type="region of interest" description="Disordered" evidence="1">
    <location>
        <begin position="254"/>
        <end position="297"/>
    </location>
</feature>
<keyword evidence="4" id="KW-1185">Reference proteome</keyword>
<proteinExistence type="predicted"/>
<name>A0AAD4ZBS0_PRUDU</name>
<reference evidence="3 4" key="1">
    <citation type="journal article" date="2022" name="G3 (Bethesda)">
        <title>Whole-genome sequence and methylome profiling of the almond [Prunus dulcis (Mill.) D.A. Webb] cultivar 'Nonpareil'.</title>
        <authorList>
            <person name="D'Amico-Willman K.M."/>
            <person name="Ouma W.Z."/>
            <person name="Meulia T."/>
            <person name="Sideli G.M."/>
            <person name="Gradziel T.M."/>
            <person name="Fresnedo-Ramirez J."/>
        </authorList>
    </citation>
    <scope>NUCLEOTIDE SEQUENCE [LARGE SCALE GENOMIC DNA]</scope>
    <source>
        <strain evidence="3">Clone GOH B32 T37-40</strain>
    </source>
</reference>
<organism evidence="3 4">
    <name type="scientific">Prunus dulcis</name>
    <name type="common">Almond</name>
    <name type="synonym">Amygdalus dulcis</name>
    <dbReference type="NCBI Taxonomy" id="3755"/>
    <lineage>
        <taxon>Eukaryota</taxon>
        <taxon>Viridiplantae</taxon>
        <taxon>Streptophyta</taxon>
        <taxon>Embryophyta</taxon>
        <taxon>Tracheophyta</taxon>
        <taxon>Spermatophyta</taxon>
        <taxon>Magnoliopsida</taxon>
        <taxon>eudicotyledons</taxon>
        <taxon>Gunneridae</taxon>
        <taxon>Pentapetalae</taxon>
        <taxon>rosids</taxon>
        <taxon>fabids</taxon>
        <taxon>Rosales</taxon>
        <taxon>Rosaceae</taxon>
        <taxon>Amygdaloideae</taxon>
        <taxon>Amygdaleae</taxon>
        <taxon>Prunus</taxon>
    </lineage>
</organism>
<keyword evidence="2" id="KW-0472">Membrane</keyword>
<evidence type="ECO:0000313" key="3">
    <source>
        <dbReference type="EMBL" id="KAI5339308.1"/>
    </source>
</evidence>
<protein>
    <submittedName>
        <fullName evidence="3">Uncharacterized protein</fullName>
    </submittedName>
</protein>
<dbReference type="Proteomes" id="UP001054821">
    <property type="component" value="Chromosome 3"/>
</dbReference>
<evidence type="ECO:0000256" key="2">
    <source>
        <dbReference type="SAM" id="Phobius"/>
    </source>
</evidence>
<keyword evidence="2" id="KW-1133">Transmembrane helix</keyword>
<gene>
    <name evidence="3" type="ORF">L3X38_018580</name>
</gene>